<dbReference type="SUPFAM" id="SSF56219">
    <property type="entry name" value="DNase I-like"/>
    <property type="match status" value="1"/>
</dbReference>
<evidence type="ECO:0008006" key="3">
    <source>
        <dbReference type="Google" id="ProtNLM"/>
    </source>
</evidence>
<proteinExistence type="predicted"/>
<sequence length="461" mass="53320">MENRSSLVAKGRIPSNVDVKQGSILIECKDKDSLEKLRDAAVNELSEDYDVHIAKLNKPKVIIRGVHARHLNDENEFLNKIQGQYYLRSLQTNLEIKFIRKYIPQNKTNYNVIVEVSAGIFNSLIICISETHITSEIADEEIEVPGYKLITCYSNSRYTGGVIIYIKDGLTFTLLKECTMDYSFWLHERNIIFGGIYRSPNAQFRDFEHCFEDILNDDEICKEEVIIMGDINSDYLSDDAETKRLKNIIDNYIVTNNFDLTERPREFPKVTDHDILAIDININFNVTDQCHRYKRNLNAESIENILQDLVVQNWNYTSTDVDKSEEDWVSYTENRNKVVTVTRKEKTKFYEDNIDRCAGDSKKMWRIIKSLMCKTKTNHDMEKVQFQMLRYKILGVSLDIFRHVCESVADRSVKLGCSYFVRKTMTLSKDAVFVVGSWGDVKPQCGSVMAWGLAKAPDSLC</sequence>
<dbReference type="AlphaFoldDB" id="A0AAV8VGH5"/>
<dbReference type="Gene3D" id="3.60.10.10">
    <property type="entry name" value="Endonuclease/exonuclease/phosphatase"/>
    <property type="match status" value="1"/>
</dbReference>
<dbReference type="Proteomes" id="UP001159042">
    <property type="component" value="Unassembled WGS sequence"/>
</dbReference>
<comment type="caution">
    <text evidence="1">The sequence shown here is derived from an EMBL/GenBank/DDBJ whole genome shotgun (WGS) entry which is preliminary data.</text>
</comment>
<protein>
    <recommendedName>
        <fullName evidence="3">Endonuclease/exonuclease/phosphatase domain-containing protein</fullName>
    </recommendedName>
</protein>
<gene>
    <name evidence="1" type="ORF">NQ315_009017</name>
</gene>
<dbReference type="InterPro" id="IPR036691">
    <property type="entry name" value="Endo/exonu/phosph_ase_sf"/>
</dbReference>
<evidence type="ECO:0000313" key="2">
    <source>
        <dbReference type="Proteomes" id="UP001159042"/>
    </source>
</evidence>
<evidence type="ECO:0000313" key="1">
    <source>
        <dbReference type="EMBL" id="KAJ8913180.1"/>
    </source>
</evidence>
<keyword evidence="2" id="KW-1185">Reference proteome</keyword>
<accession>A0AAV8VGH5</accession>
<name>A0AAV8VGH5_9CUCU</name>
<organism evidence="1 2">
    <name type="scientific">Exocentrus adspersus</name>
    <dbReference type="NCBI Taxonomy" id="1586481"/>
    <lineage>
        <taxon>Eukaryota</taxon>
        <taxon>Metazoa</taxon>
        <taxon>Ecdysozoa</taxon>
        <taxon>Arthropoda</taxon>
        <taxon>Hexapoda</taxon>
        <taxon>Insecta</taxon>
        <taxon>Pterygota</taxon>
        <taxon>Neoptera</taxon>
        <taxon>Endopterygota</taxon>
        <taxon>Coleoptera</taxon>
        <taxon>Polyphaga</taxon>
        <taxon>Cucujiformia</taxon>
        <taxon>Chrysomeloidea</taxon>
        <taxon>Cerambycidae</taxon>
        <taxon>Lamiinae</taxon>
        <taxon>Acanthocinini</taxon>
        <taxon>Exocentrus</taxon>
    </lineage>
</organism>
<reference evidence="1 2" key="1">
    <citation type="journal article" date="2023" name="Insect Mol. Biol.">
        <title>Genome sequencing provides insights into the evolution of gene families encoding plant cell wall-degrading enzymes in longhorned beetles.</title>
        <authorList>
            <person name="Shin N.R."/>
            <person name="Okamura Y."/>
            <person name="Kirsch R."/>
            <person name="Pauchet Y."/>
        </authorList>
    </citation>
    <scope>NUCLEOTIDE SEQUENCE [LARGE SCALE GENOMIC DNA]</scope>
    <source>
        <strain evidence="1">EAD_L_NR</strain>
    </source>
</reference>
<dbReference type="EMBL" id="JANEYG010000100">
    <property type="protein sequence ID" value="KAJ8913180.1"/>
    <property type="molecule type" value="Genomic_DNA"/>
</dbReference>